<keyword evidence="2" id="KW-1185">Reference proteome</keyword>
<sequence length="62" mass="7354">MFHVTDFILEPNNKVNVIDEIFNWELERVKTHQYESVSIDNVQALLIRIWTIEKKGNIDLLA</sequence>
<reference evidence="1 2" key="1">
    <citation type="submission" date="2016-03" db="EMBL/GenBank/DDBJ databases">
        <authorList>
            <person name="Cho S.-Y."/>
            <person name="Lim S."/>
            <person name="Kim H."/>
            <person name="Soh E.H."/>
            <person name="Moon J.S."/>
        </authorList>
    </citation>
    <scope>NUCLEOTIDE SEQUENCE [LARGE SCALE GENOMIC DNA]</scope>
    <source>
        <strain evidence="1 2">KCTC 3810</strain>
    </source>
</reference>
<comment type="caution">
    <text evidence="1">The sequence shown here is derived from an EMBL/GenBank/DDBJ whole genome shotgun (WGS) entry which is preliminary data.</text>
</comment>
<evidence type="ECO:0000313" key="2">
    <source>
        <dbReference type="Proteomes" id="UP000078447"/>
    </source>
</evidence>
<organism evidence="1 2">
    <name type="scientific">Exiguobacterium undae</name>
    <dbReference type="NCBI Taxonomy" id="169177"/>
    <lineage>
        <taxon>Bacteria</taxon>
        <taxon>Bacillati</taxon>
        <taxon>Bacillota</taxon>
        <taxon>Bacilli</taxon>
        <taxon>Bacillales</taxon>
        <taxon>Bacillales Family XII. Incertae Sedis</taxon>
        <taxon>Exiguobacterium</taxon>
    </lineage>
</organism>
<name>A0ABX2V4Y0_9BACL</name>
<proteinExistence type="predicted"/>
<accession>A0ABX2V4Y0</accession>
<gene>
    <name evidence="1" type="ORF">A3783_15360</name>
</gene>
<dbReference type="EMBL" id="LVVL01000019">
    <property type="protein sequence ID" value="OAN10139.1"/>
    <property type="molecule type" value="Genomic_DNA"/>
</dbReference>
<protein>
    <submittedName>
        <fullName evidence="1">Uncharacterized protein</fullName>
    </submittedName>
</protein>
<evidence type="ECO:0000313" key="1">
    <source>
        <dbReference type="EMBL" id="OAN10139.1"/>
    </source>
</evidence>
<dbReference type="Proteomes" id="UP000078447">
    <property type="component" value="Unassembled WGS sequence"/>
</dbReference>